<name>A0A1I1RD75_RUMAL</name>
<dbReference type="FunFam" id="3.20.20.100:FF:000002">
    <property type="entry name" value="2,5-diketo-D-gluconic acid reductase A"/>
    <property type="match status" value="1"/>
</dbReference>
<evidence type="ECO:0000313" key="9">
    <source>
        <dbReference type="Proteomes" id="UP000182192"/>
    </source>
</evidence>
<feature type="binding site" evidence="5">
    <location>
        <position position="109"/>
    </location>
    <ligand>
        <name>substrate</name>
    </ligand>
</feature>
<accession>A0A1I1RD75</accession>
<evidence type="ECO:0000256" key="3">
    <source>
        <dbReference type="ARBA" id="ARBA00023002"/>
    </source>
</evidence>
<dbReference type="InterPro" id="IPR023210">
    <property type="entry name" value="NADP_OxRdtase_dom"/>
</dbReference>
<feature type="active site" description="Proton donor" evidence="4">
    <location>
        <position position="51"/>
    </location>
</feature>
<dbReference type="SUPFAM" id="SSF51430">
    <property type="entry name" value="NAD(P)-linked oxidoreductase"/>
    <property type="match status" value="1"/>
</dbReference>
<evidence type="ECO:0000313" key="8">
    <source>
        <dbReference type="EMBL" id="SFD32077.1"/>
    </source>
</evidence>
<dbReference type="InterPro" id="IPR036812">
    <property type="entry name" value="NAD(P)_OxRdtase_dom_sf"/>
</dbReference>
<dbReference type="InterPro" id="IPR020471">
    <property type="entry name" value="AKR"/>
</dbReference>
<dbReference type="PRINTS" id="PR00069">
    <property type="entry name" value="ALDKETRDTASE"/>
</dbReference>
<comment type="similarity">
    <text evidence="1">Belongs to the aldo/keto reductase family.</text>
</comment>
<evidence type="ECO:0000256" key="4">
    <source>
        <dbReference type="PIRSR" id="PIRSR000097-1"/>
    </source>
</evidence>
<feature type="domain" description="NADP-dependent oxidoreductase" evidence="7">
    <location>
        <begin position="17"/>
        <end position="267"/>
    </location>
</feature>
<dbReference type="GO" id="GO:0016616">
    <property type="term" value="F:oxidoreductase activity, acting on the CH-OH group of donors, NAD or NADP as acceptor"/>
    <property type="evidence" value="ECO:0007669"/>
    <property type="project" value="UniProtKB-ARBA"/>
</dbReference>
<dbReference type="RefSeq" id="WP_074963390.1">
    <property type="nucleotide sequence ID" value="NZ_FOKQ01000063.1"/>
</dbReference>
<dbReference type="PANTHER" id="PTHR43827">
    <property type="entry name" value="2,5-DIKETO-D-GLUCONIC ACID REDUCTASE"/>
    <property type="match status" value="1"/>
</dbReference>
<evidence type="ECO:0000256" key="1">
    <source>
        <dbReference type="ARBA" id="ARBA00007905"/>
    </source>
</evidence>
<sequence>MIYRENYTLSNGNTIPKIALGTWQTSNEDAERVVKYALELGYLHIDTAIAYGNEVGVGKGMKASGKPRDSYFVTSKLPAEIKTYDEAVRHISESLERLDTPYLDLMLIHWPRPWDGDPNNNYNKENLAVWKAFEEAYEAGKLKAIGVSNFSVDDLKNLIDNAKIKPMVNQIRVHIGHVPHELIEFCKANDILVESYSPNATGRLSAKEEIAEMAEKYGVSVSQLANRFDLQLGTLPLPKSVHEEFIKQNTELDFIISDDDMQKLLAIKE</sequence>
<dbReference type="PIRSF" id="PIRSF000097">
    <property type="entry name" value="AKR"/>
    <property type="match status" value="1"/>
</dbReference>
<dbReference type="AlphaFoldDB" id="A0A1I1RD75"/>
<evidence type="ECO:0000256" key="5">
    <source>
        <dbReference type="PIRSR" id="PIRSR000097-2"/>
    </source>
</evidence>
<feature type="site" description="Lowers pKa of active site Tyr" evidence="6">
    <location>
        <position position="76"/>
    </location>
</feature>
<proteinExistence type="inferred from homology"/>
<evidence type="ECO:0000256" key="2">
    <source>
        <dbReference type="ARBA" id="ARBA00022857"/>
    </source>
</evidence>
<dbReference type="EMBL" id="FOKQ01000063">
    <property type="protein sequence ID" value="SFD32077.1"/>
    <property type="molecule type" value="Genomic_DNA"/>
</dbReference>
<protein>
    <submittedName>
        <fullName evidence="8">Aldo/keto reductase</fullName>
    </submittedName>
</protein>
<dbReference type="OrthoDB" id="9804790at2"/>
<dbReference type="Pfam" id="PF00248">
    <property type="entry name" value="Aldo_ket_red"/>
    <property type="match status" value="1"/>
</dbReference>
<evidence type="ECO:0000259" key="7">
    <source>
        <dbReference type="Pfam" id="PF00248"/>
    </source>
</evidence>
<organism evidence="8 9">
    <name type="scientific">Ruminococcus albus</name>
    <dbReference type="NCBI Taxonomy" id="1264"/>
    <lineage>
        <taxon>Bacteria</taxon>
        <taxon>Bacillati</taxon>
        <taxon>Bacillota</taxon>
        <taxon>Clostridia</taxon>
        <taxon>Eubacteriales</taxon>
        <taxon>Oscillospiraceae</taxon>
        <taxon>Ruminococcus</taxon>
    </lineage>
</organism>
<keyword evidence="3" id="KW-0560">Oxidoreductase</keyword>
<evidence type="ECO:0000256" key="6">
    <source>
        <dbReference type="PIRSR" id="PIRSR000097-3"/>
    </source>
</evidence>
<keyword evidence="2" id="KW-0521">NADP</keyword>
<gene>
    <name evidence="8" type="ORF">SAMN02910406_03657</name>
</gene>
<dbReference type="PANTHER" id="PTHR43827:SF3">
    <property type="entry name" value="NADP-DEPENDENT OXIDOREDUCTASE DOMAIN-CONTAINING PROTEIN"/>
    <property type="match status" value="1"/>
</dbReference>
<dbReference type="Proteomes" id="UP000182192">
    <property type="component" value="Unassembled WGS sequence"/>
</dbReference>
<dbReference type="CDD" id="cd19071">
    <property type="entry name" value="AKR_AKR1-5-like"/>
    <property type="match status" value="1"/>
</dbReference>
<dbReference type="Gene3D" id="3.20.20.100">
    <property type="entry name" value="NADP-dependent oxidoreductase domain"/>
    <property type="match status" value="1"/>
</dbReference>
<reference evidence="8 9" key="1">
    <citation type="submission" date="2016-10" db="EMBL/GenBank/DDBJ databases">
        <authorList>
            <person name="de Groot N.N."/>
        </authorList>
    </citation>
    <scope>NUCLEOTIDE SEQUENCE [LARGE SCALE GENOMIC DNA]</scope>
    <source>
        <strain evidence="8 9">AR67</strain>
    </source>
</reference>